<dbReference type="PROSITE" id="PS51257">
    <property type="entry name" value="PROKAR_LIPOPROTEIN"/>
    <property type="match status" value="1"/>
</dbReference>
<gene>
    <name evidence="2" type="ORF">EZI54_04435</name>
</gene>
<organism evidence="2 3">
    <name type="scientific">Marinobacter halodurans</name>
    <dbReference type="NCBI Taxonomy" id="2528979"/>
    <lineage>
        <taxon>Bacteria</taxon>
        <taxon>Pseudomonadati</taxon>
        <taxon>Pseudomonadota</taxon>
        <taxon>Gammaproteobacteria</taxon>
        <taxon>Pseudomonadales</taxon>
        <taxon>Marinobacteraceae</taxon>
        <taxon>Marinobacter</taxon>
    </lineage>
</organism>
<keyword evidence="1" id="KW-0732">Signal</keyword>
<proteinExistence type="predicted"/>
<keyword evidence="3" id="KW-1185">Reference proteome</keyword>
<feature type="signal peptide" evidence="1">
    <location>
        <begin position="1"/>
        <end position="19"/>
    </location>
</feature>
<reference evidence="2 3" key="1">
    <citation type="submission" date="2019-02" db="EMBL/GenBank/DDBJ databases">
        <title>Marinobacter halodurans sp. nov., a marine bacterium isolated from sea tidal flat.</title>
        <authorList>
            <person name="Yoo Y."/>
            <person name="Lee D.W."/>
            <person name="Kim B.S."/>
            <person name="Kim J.-J."/>
        </authorList>
    </citation>
    <scope>NUCLEOTIDE SEQUENCE [LARGE SCALE GENOMIC DNA]</scope>
    <source>
        <strain evidence="2 3">YJ-S3-2</strain>
    </source>
</reference>
<name>A0ABY1ZQH3_9GAMM</name>
<sequence length="165" mass="18255">MLRLVTLLFVFFLSLSACAQPRIKLVYSDLTFSLPGNISAMGDAGGEQNILIVRYGDVKGQNFIAFSDMTNDSSLDYGCPAAVFFRGVFSDSVDEACNKESLDIMRQVFVEGKDVANWSTKGYEIKYSKDHNKIFAFIIGGSGKLVKIDSDFISKDSLKRMLGNM</sequence>
<evidence type="ECO:0000313" key="2">
    <source>
        <dbReference type="EMBL" id="TBW58109.1"/>
    </source>
</evidence>
<dbReference type="Proteomes" id="UP000313645">
    <property type="component" value="Unassembled WGS sequence"/>
</dbReference>
<feature type="chain" id="PRO_5045463955" description="Lipoprotein" evidence="1">
    <location>
        <begin position="20"/>
        <end position="165"/>
    </location>
</feature>
<evidence type="ECO:0000256" key="1">
    <source>
        <dbReference type="SAM" id="SignalP"/>
    </source>
</evidence>
<accession>A0ABY1ZQH3</accession>
<evidence type="ECO:0000313" key="3">
    <source>
        <dbReference type="Proteomes" id="UP000313645"/>
    </source>
</evidence>
<dbReference type="RefSeq" id="WP_131479459.1">
    <property type="nucleotide sequence ID" value="NZ_SJDL01000005.1"/>
</dbReference>
<dbReference type="EMBL" id="SJDL01000005">
    <property type="protein sequence ID" value="TBW58109.1"/>
    <property type="molecule type" value="Genomic_DNA"/>
</dbReference>
<protein>
    <recommendedName>
        <fullName evidence="4">Lipoprotein</fullName>
    </recommendedName>
</protein>
<evidence type="ECO:0008006" key="4">
    <source>
        <dbReference type="Google" id="ProtNLM"/>
    </source>
</evidence>
<comment type="caution">
    <text evidence="2">The sequence shown here is derived from an EMBL/GenBank/DDBJ whole genome shotgun (WGS) entry which is preliminary data.</text>
</comment>